<sequence length="181" mass="21229">MRVDIVDIINNNLHKLKYLNFTIAFYIIFFYTYYSLFIYLLDKNYIMLLLYFVFFILLYSYYKNFTYFIGFVFLIIFKIFNIDTSVNKKLIEGNDFSSMLSSIKKESNNIRDIMKSTAENKNGNQPNNPCKSYIITKVQDAGLNISNKTYNSDNAKASTKSKMDSIMDGHHSVVASKIYRL</sequence>
<protein>
    <submittedName>
        <fullName evidence="2">Uncharacterized protein</fullName>
    </submittedName>
</protein>
<organism evidence="2">
    <name type="scientific">viral metagenome</name>
    <dbReference type="NCBI Taxonomy" id="1070528"/>
    <lineage>
        <taxon>unclassified sequences</taxon>
        <taxon>metagenomes</taxon>
        <taxon>organismal metagenomes</taxon>
    </lineage>
</organism>
<keyword evidence="1" id="KW-1133">Transmembrane helix</keyword>
<feature type="transmembrane region" description="Helical" evidence="1">
    <location>
        <begin position="45"/>
        <end position="62"/>
    </location>
</feature>
<feature type="transmembrane region" description="Helical" evidence="1">
    <location>
        <begin position="68"/>
        <end position="86"/>
    </location>
</feature>
<dbReference type="AlphaFoldDB" id="A0A6C0H460"/>
<dbReference type="EMBL" id="MN739868">
    <property type="protein sequence ID" value="QHT75352.1"/>
    <property type="molecule type" value="Genomic_DNA"/>
</dbReference>
<reference evidence="2" key="1">
    <citation type="journal article" date="2020" name="Nature">
        <title>Giant virus diversity and host interactions through global metagenomics.</title>
        <authorList>
            <person name="Schulz F."/>
            <person name="Roux S."/>
            <person name="Paez-Espino D."/>
            <person name="Jungbluth S."/>
            <person name="Walsh D.A."/>
            <person name="Denef V.J."/>
            <person name="McMahon K.D."/>
            <person name="Konstantinidis K.T."/>
            <person name="Eloe-Fadrosh E.A."/>
            <person name="Kyrpides N.C."/>
            <person name="Woyke T."/>
        </authorList>
    </citation>
    <scope>NUCLEOTIDE SEQUENCE</scope>
    <source>
        <strain evidence="2">GVMAG-M-3300023179-63</strain>
    </source>
</reference>
<accession>A0A6C0H460</accession>
<keyword evidence="1" id="KW-0472">Membrane</keyword>
<proteinExistence type="predicted"/>
<name>A0A6C0H460_9ZZZZ</name>
<evidence type="ECO:0000313" key="2">
    <source>
        <dbReference type="EMBL" id="QHT75352.1"/>
    </source>
</evidence>
<feature type="transmembrane region" description="Helical" evidence="1">
    <location>
        <begin position="18"/>
        <end position="38"/>
    </location>
</feature>
<keyword evidence="1" id="KW-0812">Transmembrane</keyword>
<evidence type="ECO:0000256" key="1">
    <source>
        <dbReference type="SAM" id="Phobius"/>
    </source>
</evidence>